<comment type="caution">
    <text evidence="3">The sequence shown here is derived from an EMBL/GenBank/DDBJ whole genome shotgun (WGS) entry which is preliminary data.</text>
</comment>
<dbReference type="AlphaFoldDB" id="A0A1T4SB30"/>
<evidence type="ECO:0000256" key="1">
    <source>
        <dbReference type="SAM" id="MobiDB-lite"/>
    </source>
</evidence>
<keyword evidence="4" id="KW-1185">Reference proteome</keyword>
<evidence type="ECO:0000313" key="3">
    <source>
        <dbReference type="EMBL" id="OPX55013.1"/>
    </source>
</evidence>
<feature type="compositionally biased region" description="Polar residues" evidence="1">
    <location>
        <begin position="157"/>
        <end position="171"/>
    </location>
</feature>
<feature type="region of interest" description="Disordered" evidence="1">
    <location>
        <begin position="152"/>
        <end position="171"/>
    </location>
</feature>
<keyword evidence="2" id="KW-0812">Transmembrane</keyword>
<name>A0A1T4SB30_9GAMM</name>
<sequence>MWGHNLFNDLVQGDDDFVGMVAYSVYKQEKVRWIQKHHQDTGRYPTPEEMQTYFYNQHSRPESIRRYRGEAEAQLNAFIQATLAEELLVYQQEIRDSEIIKNVKTPLHKRLIEGVVAGLISTALVALISMIVWLYSIMEPVSENQPLPKALKEKIESQVNKHTPSPASSDN</sequence>
<feature type="transmembrane region" description="Helical" evidence="2">
    <location>
        <begin position="111"/>
        <end position="135"/>
    </location>
</feature>
<keyword evidence="2" id="KW-1133">Transmembrane helix</keyword>
<dbReference type="Proteomes" id="UP000191418">
    <property type="component" value="Unassembled WGS sequence"/>
</dbReference>
<dbReference type="EMBL" id="MTSM01000014">
    <property type="protein sequence ID" value="OPX55013.1"/>
    <property type="molecule type" value="Genomic_DNA"/>
</dbReference>
<evidence type="ECO:0000256" key="2">
    <source>
        <dbReference type="SAM" id="Phobius"/>
    </source>
</evidence>
<accession>A0A1T4SB30</accession>
<protein>
    <submittedName>
        <fullName evidence="3">Uncharacterized protein</fullName>
    </submittedName>
</protein>
<dbReference type="RefSeq" id="WP_078746414.1">
    <property type="nucleotide sequence ID" value="NZ_FUXG01000027.1"/>
</dbReference>
<reference evidence="3 4" key="1">
    <citation type="submission" date="2017-01" db="EMBL/GenBank/DDBJ databases">
        <title>Genome Sequencing of a Marine Spirillum, Oceanospirillum multiglobuliferum ATCC 33336, from Japan.</title>
        <authorList>
            <person name="Carney J.G."/>
            <person name="Trachtenberg A.M."/>
            <person name="Rheaume B.A."/>
            <person name="Linnane J.D."/>
            <person name="Pitts N.L."/>
            <person name="Mykles D.L."/>
            <person name="Maclea K.S."/>
        </authorList>
    </citation>
    <scope>NUCLEOTIDE SEQUENCE [LARGE SCALE GENOMIC DNA]</scope>
    <source>
        <strain evidence="3 4">ATCC 33336</strain>
    </source>
</reference>
<proteinExistence type="predicted"/>
<organism evidence="3 4">
    <name type="scientific">Oceanospirillum multiglobuliferum</name>
    <dbReference type="NCBI Taxonomy" id="64969"/>
    <lineage>
        <taxon>Bacteria</taxon>
        <taxon>Pseudomonadati</taxon>
        <taxon>Pseudomonadota</taxon>
        <taxon>Gammaproteobacteria</taxon>
        <taxon>Oceanospirillales</taxon>
        <taxon>Oceanospirillaceae</taxon>
        <taxon>Oceanospirillum</taxon>
    </lineage>
</organism>
<keyword evidence="2" id="KW-0472">Membrane</keyword>
<evidence type="ECO:0000313" key="4">
    <source>
        <dbReference type="Proteomes" id="UP000191418"/>
    </source>
</evidence>
<dbReference type="OrthoDB" id="5465455at2"/>
<gene>
    <name evidence="3" type="ORF">BTE48_10975</name>
</gene>